<evidence type="ECO:0000313" key="2">
    <source>
        <dbReference type="EMBL" id="TFV34571.1"/>
    </source>
</evidence>
<reference evidence="2 3" key="1">
    <citation type="submission" date="2019-03" db="EMBL/GenBank/DDBJ databases">
        <title>Bradyrhizobium strains diversity isolated from Chamaecrista fasciculata.</title>
        <authorList>
            <person name="Urquiaga M.C.O."/>
            <person name="Hungria M."/>
            <person name="Delamuta J.R.M."/>
        </authorList>
    </citation>
    <scope>NUCLEOTIDE SEQUENCE [LARGE SCALE GENOMIC DNA]</scope>
    <source>
        <strain evidence="2 3">CNPSo 3424</strain>
    </source>
</reference>
<dbReference type="EMBL" id="SPQU01000020">
    <property type="protein sequence ID" value="TFV34571.1"/>
    <property type="molecule type" value="Genomic_DNA"/>
</dbReference>
<proteinExistence type="predicted"/>
<name>A0A4Y9KT85_9BRAD</name>
<keyword evidence="1" id="KW-0812">Transmembrane</keyword>
<gene>
    <name evidence="2" type="ORF">E4K66_30875</name>
</gene>
<dbReference type="AlphaFoldDB" id="A0A4Y9KT85"/>
<organism evidence="2 3">
    <name type="scientific">Bradyrhizobium frederickii</name>
    <dbReference type="NCBI Taxonomy" id="2560054"/>
    <lineage>
        <taxon>Bacteria</taxon>
        <taxon>Pseudomonadati</taxon>
        <taxon>Pseudomonadota</taxon>
        <taxon>Alphaproteobacteria</taxon>
        <taxon>Hyphomicrobiales</taxon>
        <taxon>Nitrobacteraceae</taxon>
        <taxon>Bradyrhizobium</taxon>
    </lineage>
</organism>
<comment type="caution">
    <text evidence="2">The sequence shown here is derived from an EMBL/GenBank/DDBJ whole genome shotgun (WGS) entry which is preliminary data.</text>
</comment>
<dbReference type="RefSeq" id="WP_135171260.1">
    <property type="nucleotide sequence ID" value="NZ_SPQU01000020.1"/>
</dbReference>
<evidence type="ECO:0000256" key="1">
    <source>
        <dbReference type="SAM" id="Phobius"/>
    </source>
</evidence>
<keyword evidence="1" id="KW-1133">Transmembrane helix</keyword>
<evidence type="ECO:0000313" key="3">
    <source>
        <dbReference type="Proteomes" id="UP000298225"/>
    </source>
</evidence>
<protein>
    <submittedName>
        <fullName evidence="2">Uncharacterized protein</fullName>
    </submittedName>
</protein>
<feature type="transmembrane region" description="Helical" evidence="1">
    <location>
        <begin position="6"/>
        <end position="28"/>
    </location>
</feature>
<accession>A0A4Y9KT85</accession>
<keyword evidence="1" id="KW-0472">Membrane</keyword>
<dbReference type="Proteomes" id="UP000298225">
    <property type="component" value="Unassembled WGS sequence"/>
</dbReference>
<dbReference type="OrthoDB" id="1669037at2"/>
<sequence>MIRDQILIGAGFIVLFAGFMLGYSIAWWQRGRVTERVVADVSGPETAIVLGDIEARVRRSQA</sequence>
<keyword evidence="3" id="KW-1185">Reference proteome</keyword>